<dbReference type="Proteomes" id="UP000887565">
    <property type="component" value="Unplaced"/>
</dbReference>
<reference evidence="2" key="1">
    <citation type="submission" date="2022-11" db="UniProtKB">
        <authorList>
            <consortium name="WormBaseParasite"/>
        </authorList>
    </citation>
    <scope>IDENTIFICATION</scope>
</reference>
<keyword evidence="1" id="KW-1185">Reference proteome</keyword>
<dbReference type="WBParaSite" id="nRc.2.0.1.t47434-RA">
    <property type="protein sequence ID" value="nRc.2.0.1.t47434-RA"/>
    <property type="gene ID" value="nRc.2.0.1.g47434"/>
</dbReference>
<dbReference type="AlphaFoldDB" id="A0A915L8R5"/>
<sequence length="193" mass="22282">MVLKFERYKDQERAYIKYLDDLSQQVVPMETLFGEYYGNQPPYIPDADIIEEKIETLLKEYTMETKEYHMSESSKFFYHQALSLNLVRNIETEPLKCAFTIGASLVLEETSAYPPNMKAVQFISPQISNNDGQATGEAFFVVLEPRFKSNINSVAEKIPVVVTFSDNRDSEQQTGLLYKKCVHKEQVNGRRPM</sequence>
<proteinExistence type="predicted"/>
<accession>A0A915L8R5</accession>
<name>A0A915L8R5_ROMCU</name>
<evidence type="ECO:0000313" key="1">
    <source>
        <dbReference type="Proteomes" id="UP000887565"/>
    </source>
</evidence>
<organism evidence="1 2">
    <name type="scientific">Romanomermis culicivorax</name>
    <name type="common">Nematode worm</name>
    <dbReference type="NCBI Taxonomy" id="13658"/>
    <lineage>
        <taxon>Eukaryota</taxon>
        <taxon>Metazoa</taxon>
        <taxon>Ecdysozoa</taxon>
        <taxon>Nematoda</taxon>
        <taxon>Enoplea</taxon>
        <taxon>Dorylaimia</taxon>
        <taxon>Mermithida</taxon>
        <taxon>Mermithoidea</taxon>
        <taxon>Mermithidae</taxon>
        <taxon>Romanomermis</taxon>
    </lineage>
</organism>
<evidence type="ECO:0000313" key="2">
    <source>
        <dbReference type="WBParaSite" id="nRc.2.0.1.t47434-RA"/>
    </source>
</evidence>
<protein>
    <submittedName>
        <fullName evidence="2">Uncharacterized protein</fullName>
    </submittedName>
</protein>